<feature type="non-terminal residue" evidence="1">
    <location>
        <position position="1"/>
    </location>
</feature>
<dbReference type="Proteomes" id="UP000789759">
    <property type="component" value="Unassembled WGS sequence"/>
</dbReference>
<organism evidence="1 2">
    <name type="scientific">Cetraspora pellucida</name>
    <dbReference type="NCBI Taxonomy" id="1433469"/>
    <lineage>
        <taxon>Eukaryota</taxon>
        <taxon>Fungi</taxon>
        <taxon>Fungi incertae sedis</taxon>
        <taxon>Mucoromycota</taxon>
        <taxon>Glomeromycotina</taxon>
        <taxon>Glomeromycetes</taxon>
        <taxon>Diversisporales</taxon>
        <taxon>Gigasporaceae</taxon>
        <taxon>Cetraspora</taxon>
    </lineage>
</organism>
<dbReference type="EMBL" id="CAJVQA010074492">
    <property type="protein sequence ID" value="CAG8834826.1"/>
    <property type="molecule type" value="Genomic_DNA"/>
</dbReference>
<comment type="caution">
    <text evidence="1">The sequence shown here is derived from an EMBL/GenBank/DDBJ whole genome shotgun (WGS) entry which is preliminary data.</text>
</comment>
<evidence type="ECO:0000313" key="1">
    <source>
        <dbReference type="EMBL" id="CAG8834826.1"/>
    </source>
</evidence>
<reference evidence="1" key="1">
    <citation type="submission" date="2021-06" db="EMBL/GenBank/DDBJ databases">
        <authorList>
            <person name="Kallberg Y."/>
            <person name="Tangrot J."/>
            <person name="Rosling A."/>
        </authorList>
    </citation>
    <scope>NUCLEOTIDE SEQUENCE</scope>
    <source>
        <strain evidence="1">FL966</strain>
    </source>
</reference>
<feature type="non-terminal residue" evidence="1">
    <location>
        <position position="64"/>
    </location>
</feature>
<keyword evidence="2" id="KW-1185">Reference proteome</keyword>
<dbReference type="OrthoDB" id="10482168at2759"/>
<name>A0A9N9KKG3_9GLOM</name>
<sequence length="64" mass="7296">ESTMDDWKTLTIQLANSPRVDNSEFLDATHILPQKTDIDKVNFNKLRALNCPVVRINVHHAIVV</sequence>
<gene>
    <name evidence="1" type="ORF">CPELLU_LOCUS21160</name>
</gene>
<evidence type="ECO:0000313" key="2">
    <source>
        <dbReference type="Proteomes" id="UP000789759"/>
    </source>
</evidence>
<proteinExistence type="predicted"/>
<dbReference type="AlphaFoldDB" id="A0A9N9KKG3"/>
<protein>
    <submittedName>
        <fullName evidence="1">21286_t:CDS:1</fullName>
    </submittedName>
</protein>
<accession>A0A9N9KKG3</accession>